<dbReference type="Gene3D" id="3.40.50.720">
    <property type="entry name" value="NAD(P)-binding Rossmann-like Domain"/>
    <property type="match status" value="1"/>
</dbReference>
<keyword evidence="3" id="KW-1185">Reference proteome</keyword>
<dbReference type="InterPro" id="IPR052184">
    <property type="entry name" value="SDR_enzymes"/>
</dbReference>
<comment type="caution">
    <text evidence="2">The sequence shown here is derived from an EMBL/GenBank/DDBJ whole genome shotgun (WGS) entry which is preliminary data.</text>
</comment>
<evidence type="ECO:0000256" key="1">
    <source>
        <dbReference type="SAM" id="MobiDB-lite"/>
    </source>
</evidence>
<evidence type="ECO:0000313" key="2">
    <source>
        <dbReference type="EMBL" id="KAK5949612.1"/>
    </source>
</evidence>
<dbReference type="InterPro" id="IPR036291">
    <property type="entry name" value="NAD(P)-bd_dom_sf"/>
</dbReference>
<evidence type="ECO:0000313" key="3">
    <source>
        <dbReference type="Proteomes" id="UP001316803"/>
    </source>
</evidence>
<dbReference type="PANTHER" id="PTHR45458">
    <property type="entry name" value="SHORT-CHAIN DEHYDROGENASE/REDUCTASE SDR"/>
    <property type="match status" value="1"/>
</dbReference>
<dbReference type="PRINTS" id="PR00081">
    <property type="entry name" value="GDHRDH"/>
</dbReference>
<feature type="region of interest" description="Disordered" evidence="1">
    <location>
        <begin position="1"/>
        <end position="56"/>
    </location>
</feature>
<sequence>MPPKRKPSTTTLGHNSFYQLQGSSSSKRRLAMEEQQDAPLSRVSTNTSQRQHLTSPSLENIVTNFDRLSSGPFPTSVTPTTAPLSNIPSTANTMSQPMALQAKPPPPPFRPRTFLILGASRGIGLEFTRQLLTQQHQVIAVVRDPSTASQLWQVTGSLTSRPGSCIIEQCDVSSPADIDAFVSRMRLFVERGGNIDTVVLNAGILEYERGLGALDVEFDMLERHLRVNCVGNIVLARKLLMLNDVPSVVRRREQALIARDSDEASVVGRQIVFMSSDSGSMADFREYEDGFAAYGASKAALNMMLRHMAAELRRRASKKQEEAKVDWQSRGTTNVQPWEREVCVLAMHPGEVSTDMANVDLGWEVEGVITAEESVRDMLKVLEDKDSRYSGTFWRWDGTQHPW</sequence>
<protein>
    <submittedName>
        <fullName evidence="2">Uncharacterized protein</fullName>
    </submittedName>
</protein>
<dbReference type="Proteomes" id="UP001316803">
    <property type="component" value="Unassembled WGS sequence"/>
</dbReference>
<feature type="compositionally biased region" description="Polar residues" evidence="1">
    <location>
        <begin position="8"/>
        <end position="25"/>
    </location>
</feature>
<dbReference type="AlphaFoldDB" id="A0AAN8IIZ9"/>
<dbReference type="GO" id="GO:0016616">
    <property type="term" value="F:oxidoreductase activity, acting on the CH-OH group of donors, NAD or NADP as acceptor"/>
    <property type="evidence" value="ECO:0007669"/>
    <property type="project" value="TreeGrafter"/>
</dbReference>
<organism evidence="2 3">
    <name type="scientific">Knufia fluminis</name>
    <dbReference type="NCBI Taxonomy" id="191047"/>
    <lineage>
        <taxon>Eukaryota</taxon>
        <taxon>Fungi</taxon>
        <taxon>Dikarya</taxon>
        <taxon>Ascomycota</taxon>
        <taxon>Pezizomycotina</taxon>
        <taxon>Eurotiomycetes</taxon>
        <taxon>Chaetothyriomycetidae</taxon>
        <taxon>Chaetothyriales</taxon>
        <taxon>Trichomeriaceae</taxon>
        <taxon>Knufia</taxon>
    </lineage>
</organism>
<dbReference type="PANTHER" id="PTHR45458:SF1">
    <property type="entry name" value="SHORT CHAIN DEHYDROGENASE"/>
    <property type="match status" value="1"/>
</dbReference>
<proteinExistence type="predicted"/>
<dbReference type="SUPFAM" id="SSF51735">
    <property type="entry name" value="NAD(P)-binding Rossmann-fold domains"/>
    <property type="match status" value="1"/>
</dbReference>
<dbReference type="Pfam" id="PF00106">
    <property type="entry name" value="adh_short"/>
    <property type="match status" value="1"/>
</dbReference>
<reference evidence="2 3" key="1">
    <citation type="submission" date="2022-12" db="EMBL/GenBank/DDBJ databases">
        <title>Genomic features and morphological characterization of a novel Knufia sp. strain isolated from spacecraft assembly facility.</title>
        <authorList>
            <person name="Teixeira M."/>
            <person name="Chander A.M."/>
            <person name="Stajich J.E."/>
            <person name="Venkateswaran K."/>
        </authorList>
    </citation>
    <scope>NUCLEOTIDE SEQUENCE [LARGE SCALE GENOMIC DNA]</scope>
    <source>
        <strain evidence="2 3">FJI-L2-BK-P2</strain>
    </source>
</reference>
<dbReference type="EMBL" id="JAKLMC020000034">
    <property type="protein sequence ID" value="KAK5949612.1"/>
    <property type="molecule type" value="Genomic_DNA"/>
</dbReference>
<name>A0AAN8IIZ9_9EURO</name>
<gene>
    <name evidence="2" type="ORF">OHC33_009419</name>
</gene>
<feature type="compositionally biased region" description="Polar residues" evidence="1">
    <location>
        <begin position="42"/>
        <end position="56"/>
    </location>
</feature>
<accession>A0AAN8IIZ9</accession>
<dbReference type="InterPro" id="IPR002347">
    <property type="entry name" value="SDR_fam"/>
</dbReference>